<reference evidence="1" key="1">
    <citation type="submission" date="2013-04" db="UniProtKB">
        <authorList>
            <consortium name="EnsemblPlants"/>
        </authorList>
    </citation>
    <scope>IDENTIFICATION</scope>
</reference>
<keyword evidence="2" id="KW-1185">Reference proteome</keyword>
<organism evidence="1">
    <name type="scientific">Oryza brachyantha</name>
    <name type="common">malo sina</name>
    <dbReference type="NCBI Taxonomy" id="4533"/>
    <lineage>
        <taxon>Eukaryota</taxon>
        <taxon>Viridiplantae</taxon>
        <taxon>Streptophyta</taxon>
        <taxon>Embryophyta</taxon>
        <taxon>Tracheophyta</taxon>
        <taxon>Spermatophyta</taxon>
        <taxon>Magnoliopsida</taxon>
        <taxon>Liliopsida</taxon>
        <taxon>Poales</taxon>
        <taxon>Poaceae</taxon>
        <taxon>BOP clade</taxon>
        <taxon>Oryzoideae</taxon>
        <taxon>Oryzeae</taxon>
        <taxon>Oryzinae</taxon>
        <taxon>Oryza</taxon>
    </lineage>
</organism>
<protein>
    <submittedName>
        <fullName evidence="1">Uncharacterized protein</fullName>
    </submittedName>
</protein>
<evidence type="ECO:0000313" key="2">
    <source>
        <dbReference type="Proteomes" id="UP000006038"/>
    </source>
</evidence>
<dbReference type="HOGENOM" id="CLU_1646309_0_0_1"/>
<proteinExistence type="predicted"/>
<dbReference type="EnsemblPlants" id="OB02G35320.1">
    <property type="protein sequence ID" value="OB02G35320.1"/>
    <property type="gene ID" value="OB02G35320"/>
</dbReference>
<evidence type="ECO:0000313" key="1">
    <source>
        <dbReference type="EnsemblPlants" id="OB02G35320.1"/>
    </source>
</evidence>
<name>J3LFW5_ORYBR</name>
<dbReference type="Gramene" id="OB02G35320.1">
    <property type="protein sequence ID" value="OB02G35320.1"/>
    <property type="gene ID" value="OB02G35320"/>
</dbReference>
<dbReference type="Proteomes" id="UP000006038">
    <property type="component" value="Unassembled WGS sequence"/>
</dbReference>
<dbReference type="AlphaFoldDB" id="J3LFW5"/>
<sequence length="161" mass="17664">MAARLGNRGGDSGRQRRRLRATCLPRPVCFMANEGLPSSCSGVSERDRELASTPCAEHLSVVILLDRSMAYGKRSWQHADEAAFSLFDSSDMARILVLFSGGRGSALTMDMSSAPERMFECKRPATGSSHPSRRSTILLRRCLAAPPPSPSSVRERIFISY</sequence>
<accession>J3LFW5</accession>